<gene>
    <name evidence="2" type="ORF">H9624_01675</name>
</gene>
<accession>A0ABR8YYA0</accession>
<dbReference type="PANTHER" id="PTHR37809">
    <property type="entry name" value="RIBOSOMAL PROTEIN S12 METHYLTHIOTRANSFERASE ACCESSORY FACTOR YCAO"/>
    <property type="match status" value="1"/>
</dbReference>
<evidence type="ECO:0000313" key="2">
    <source>
        <dbReference type="EMBL" id="MBD8061030.1"/>
    </source>
</evidence>
<dbReference type="RefSeq" id="WP_251838176.1">
    <property type="nucleotide sequence ID" value="NZ_JACSPO010000001.1"/>
</dbReference>
<dbReference type="EMBL" id="JACSPO010000001">
    <property type="protein sequence ID" value="MBD8061030.1"/>
    <property type="molecule type" value="Genomic_DNA"/>
</dbReference>
<protein>
    <submittedName>
        <fullName evidence="2">YcaO-like family protein</fullName>
    </submittedName>
</protein>
<keyword evidence="3" id="KW-1185">Reference proteome</keyword>
<feature type="domain" description="YcaO" evidence="1">
    <location>
        <begin position="92"/>
        <end position="462"/>
    </location>
</feature>
<dbReference type="PANTHER" id="PTHR37809:SF1">
    <property type="entry name" value="RIBOSOMAL PROTEIN S12 METHYLTHIOTRANSFERASE ACCESSORY FACTOR YCAO"/>
    <property type="match status" value="1"/>
</dbReference>
<organism evidence="2 3">
    <name type="scientific">Oceanitalea stevensii</name>
    <dbReference type="NCBI Taxonomy" id="2763072"/>
    <lineage>
        <taxon>Bacteria</taxon>
        <taxon>Bacillati</taxon>
        <taxon>Actinomycetota</taxon>
        <taxon>Actinomycetes</taxon>
        <taxon>Micrococcales</taxon>
        <taxon>Bogoriellaceae</taxon>
        <taxon>Georgenia</taxon>
    </lineage>
</organism>
<dbReference type="InterPro" id="IPR003776">
    <property type="entry name" value="YcaO-like_dom"/>
</dbReference>
<dbReference type="Gene3D" id="3.30.1330.230">
    <property type="match status" value="1"/>
</dbReference>
<proteinExistence type="predicted"/>
<sequence>MSTETRTVADVDDGAAGPALDVQVTGTGVLTPSTRRLLSRMVGPLTGLAQQIGFVLPGRLDPRLVIAGGEMTGVHVLRGTEPPAAGAYHIGGSGPSVTESVVKTLGETVERYSHVMSQVAPRHESRVASLADMRASGHRVLVPPDGWFTDEMLAREGFPFRRLDPAEPVTWLRCRSLVDGGQRWMLAQEASPGYHGFPGEPHVVSGVSTGSAAHTTTAAALLNCLLELVQIDAAMGHWYGGGRAYRLVGGARTASARRRIAEVLPAGAEQPTFVLLPSADLPGFAVACLVTSPRAPRVAVGLGCDLTLAGAVTKAFLEGAAVAQLVKVLLFRRSVEGGAARAEGLYDLDENVALYASGPLAERVVERFTAGPEVSDEDLPSDGPSDPAAGAARIVDAFRDTGKDLVLLDLTTVDIRDLGMVTMRTWSPDVLTLSLPSAPPARHPRFAAYGGCTGREAPHPYP</sequence>
<reference evidence="2 3" key="1">
    <citation type="submission" date="2020-08" db="EMBL/GenBank/DDBJ databases">
        <title>A Genomic Blueprint of the Chicken Gut Microbiome.</title>
        <authorList>
            <person name="Gilroy R."/>
            <person name="Ravi A."/>
            <person name="Getino M."/>
            <person name="Pursley I."/>
            <person name="Horton D.L."/>
            <person name="Alikhan N.-F."/>
            <person name="Baker D."/>
            <person name="Gharbi K."/>
            <person name="Hall N."/>
            <person name="Watson M."/>
            <person name="Adriaenssens E.M."/>
            <person name="Foster-Nyarko E."/>
            <person name="Jarju S."/>
            <person name="Secka A."/>
            <person name="Antonio M."/>
            <person name="Oren A."/>
            <person name="Chaudhuri R."/>
            <person name="La Ragione R.M."/>
            <person name="Hildebrand F."/>
            <person name="Pallen M.J."/>
        </authorList>
    </citation>
    <scope>NUCLEOTIDE SEQUENCE [LARGE SCALE GENOMIC DNA]</scope>
    <source>
        <strain evidence="2 3">Sa1BUA1</strain>
    </source>
</reference>
<dbReference type="Gene3D" id="3.30.160.660">
    <property type="match status" value="1"/>
</dbReference>
<evidence type="ECO:0000259" key="1">
    <source>
        <dbReference type="PROSITE" id="PS51664"/>
    </source>
</evidence>
<dbReference type="Gene3D" id="3.30.40.250">
    <property type="match status" value="1"/>
</dbReference>
<dbReference type="Pfam" id="PF02624">
    <property type="entry name" value="YcaO"/>
    <property type="match status" value="1"/>
</dbReference>
<dbReference type="Proteomes" id="UP000661894">
    <property type="component" value="Unassembled WGS sequence"/>
</dbReference>
<comment type="caution">
    <text evidence="2">The sequence shown here is derived from an EMBL/GenBank/DDBJ whole genome shotgun (WGS) entry which is preliminary data.</text>
</comment>
<evidence type="ECO:0000313" key="3">
    <source>
        <dbReference type="Proteomes" id="UP000661894"/>
    </source>
</evidence>
<dbReference type="PROSITE" id="PS51664">
    <property type="entry name" value="YCAO"/>
    <property type="match status" value="1"/>
</dbReference>
<name>A0ABR8YYA0_9MICO</name>